<organism evidence="1 2">
    <name type="scientific">Phaedon cochleariae</name>
    <name type="common">Mustard beetle</name>
    <dbReference type="NCBI Taxonomy" id="80249"/>
    <lineage>
        <taxon>Eukaryota</taxon>
        <taxon>Metazoa</taxon>
        <taxon>Ecdysozoa</taxon>
        <taxon>Arthropoda</taxon>
        <taxon>Hexapoda</taxon>
        <taxon>Insecta</taxon>
        <taxon>Pterygota</taxon>
        <taxon>Neoptera</taxon>
        <taxon>Endopterygota</taxon>
        <taxon>Coleoptera</taxon>
        <taxon>Polyphaga</taxon>
        <taxon>Cucujiformia</taxon>
        <taxon>Chrysomeloidea</taxon>
        <taxon>Chrysomelidae</taxon>
        <taxon>Chrysomelinae</taxon>
        <taxon>Chrysomelini</taxon>
        <taxon>Phaedon</taxon>
    </lineage>
</organism>
<dbReference type="InterPro" id="IPR033557">
    <property type="entry name" value="CIMAP2"/>
</dbReference>
<accession>A0A9P0DHL3</accession>
<dbReference type="Pfam" id="PF07004">
    <property type="entry name" value="SHIPPO-rpt"/>
    <property type="match status" value="2"/>
</dbReference>
<reference evidence="1" key="2">
    <citation type="submission" date="2022-10" db="EMBL/GenBank/DDBJ databases">
        <authorList>
            <consortium name="ENA_rothamsted_submissions"/>
            <consortium name="culmorum"/>
            <person name="King R."/>
        </authorList>
    </citation>
    <scope>NUCLEOTIDE SEQUENCE</scope>
</reference>
<protein>
    <submittedName>
        <fullName evidence="1">Uncharacterized protein</fullName>
    </submittedName>
</protein>
<gene>
    <name evidence="1" type="ORF">PHAECO_LOCUS6748</name>
</gene>
<evidence type="ECO:0000313" key="1">
    <source>
        <dbReference type="EMBL" id="CAH1155493.1"/>
    </source>
</evidence>
<proteinExistence type="predicted"/>
<dbReference type="EMBL" id="OU896708">
    <property type="protein sequence ID" value="CAH1155493.1"/>
    <property type="molecule type" value="Genomic_DNA"/>
</dbReference>
<reference evidence="1" key="1">
    <citation type="submission" date="2022-01" db="EMBL/GenBank/DDBJ databases">
        <authorList>
            <person name="King R."/>
        </authorList>
    </citation>
    <scope>NUCLEOTIDE SEQUENCE</scope>
</reference>
<name>A0A9P0DHL3_PHACE</name>
<dbReference type="InterPro" id="IPR010736">
    <property type="entry name" value="SHIPPO-rpt"/>
</dbReference>
<keyword evidence="2" id="KW-1185">Reference proteome</keyword>
<evidence type="ECO:0000313" key="2">
    <source>
        <dbReference type="Proteomes" id="UP001153737"/>
    </source>
</evidence>
<sequence length="361" mass="41042">MPDRPFETAAPFGVATKRFIKLGFHPELDVSGAMKKTITKVGPGSYNPKYTTCKSKRGMSWKVKVETELFSKFLNYKNATLLHEREFYKSLRGPGTNDVNKNLYEKQTSAVLENKGFGANERFKQHDSTNIPPPDTYFRNLDDISSVTRKQFSKTPTFEWDGFTDRFKSTAPKNTLAANRYHVQDNKGIDTILKKVVSTKGPYELFTGPRDQTTIKNHFGPPSTIVPEYYYVKPSDADVLLKHPSKAMAGKFMKAVRFTKKPTKRHMHNDLSLCYRNPNDPSPATYNISDKISVSASKSPYAFNTSKEFIRPPPNWTVFPGPGRYSPKAPKCMKPKKASWVFLSKLERAFFIPIPSTSYNE</sequence>
<dbReference type="Proteomes" id="UP001153737">
    <property type="component" value="Chromosome 2"/>
</dbReference>
<dbReference type="OrthoDB" id="6275292at2759"/>
<dbReference type="AlphaFoldDB" id="A0A9P0DHL3"/>
<dbReference type="PANTHER" id="PTHR34914">
    <property type="entry name" value="LYMPHOCYTE EXPANSION MOLECULE"/>
    <property type="match status" value="1"/>
</dbReference>
<dbReference type="PANTHER" id="PTHR34914:SF1">
    <property type="entry name" value="LYMPHOCYTE EXPANSION MOLECULE"/>
    <property type="match status" value="1"/>
</dbReference>